<keyword evidence="2" id="KW-0238">DNA-binding</keyword>
<dbReference type="PANTHER" id="PTHR46796">
    <property type="entry name" value="HTH-TYPE TRANSCRIPTIONAL ACTIVATOR RHAS-RELATED"/>
    <property type="match status" value="1"/>
</dbReference>
<keyword evidence="3" id="KW-0804">Transcription</keyword>
<dbReference type="Gene3D" id="1.10.10.60">
    <property type="entry name" value="Homeodomain-like"/>
    <property type="match status" value="1"/>
</dbReference>
<dbReference type="SMART" id="SM00342">
    <property type="entry name" value="HTH_ARAC"/>
    <property type="match status" value="1"/>
</dbReference>
<dbReference type="PATRIC" id="fig|1157951.4.peg.3934"/>
<dbReference type="EMBL" id="CP003488">
    <property type="protein sequence ID" value="AFH95706.1"/>
    <property type="molecule type" value="Genomic_DNA"/>
</dbReference>
<name>A0A140ST50_PROSM</name>
<dbReference type="GeneID" id="93519568"/>
<dbReference type="KEGG" id="psi:S70_19560"/>
<reference evidence="5 6" key="1">
    <citation type="journal article" date="2012" name="J. Bacteriol.">
        <title>Complete Genome Sequence of Providencia stuartii Clinical Isolate MRSN 2154.</title>
        <authorList>
            <person name="Clifford R.J."/>
            <person name="Hang J."/>
            <person name="Riley M.C."/>
            <person name="Onmus-Leone F."/>
            <person name="Kuschner R.A."/>
            <person name="Lesho E.P."/>
            <person name="Waterman P.E."/>
        </authorList>
    </citation>
    <scope>NUCLEOTIDE SEQUENCE [LARGE SCALE GENOMIC DNA]</scope>
    <source>
        <strain evidence="5 6">MRSN 2154</strain>
    </source>
</reference>
<dbReference type="HOGENOM" id="CLU_1037709_0_0_6"/>
<dbReference type="GO" id="GO:0043565">
    <property type="term" value="F:sequence-specific DNA binding"/>
    <property type="evidence" value="ECO:0007669"/>
    <property type="project" value="InterPro"/>
</dbReference>
<dbReference type="SUPFAM" id="SSF46689">
    <property type="entry name" value="Homeodomain-like"/>
    <property type="match status" value="1"/>
</dbReference>
<keyword evidence="1" id="KW-0805">Transcription regulation</keyword>
<proteinExistence type="predicted"/>
<reference evidence="6" key="2">
    <citation type="submission" date="2012-04" db="EMBL/GenBank/DDBJ databases">
        <title>Complete genome sequence of Providencia stuartii clinical isolate MRSN 2154.</title>
        <authorList>
            <person name="Clifford R.J."/>
            <person name="Hang J."/>
            <person name="Riley M.C."/>
            <person name="Onmus-Leone F."/>
            <person name="Kuschner R.A."/>
            <person name="Lesho E.P."/>
            <person name="Waterman P.E."/>
        </authorList>
    </citation>
    <scope>NUCLEOTIDE SEQUENCE [LARGE SCALE GENOMIC DNA]</scope>
    <source>
        <strain evidence="6">MRSN 2154</strain>
    </source>
</reference>
<evidence type="ECO:0000313" key="5">
    <source>
        <dbReference type="EMBL" id="AFH95706.1"/>
    </source>
</evidence>
<protein>
    <submittedName>
        <fullName evidence="5">AraC family transcriptional regulator</fullName>
    </submittedName>
</protein>
<dbReference type="Pfam" id="PF12833">
    <property type="entry name" value="HTH_18"/>
    <property type="match status" value="1"/>
</dbReference>
<dbReference type="AlphaFoldDB" id="A0A140ST50"/>
<dbReference type="InterPro" id="IPR050204">
    <property type="entry name" value="AraC_XylS_family_regulators"/>
</dbReference>
<dbReference type="RefSeq" id="WP_004919186.1">
    <property type="nucleotide sequence ID" value="NC_017731.1"/>
</dbReference>
<dbReference type="InterPro" id="IPR018060">
    <property type="entry name" value="HTH_AraC"/>
</dbReference>
<evidence type="ECO:0000256" key="1">
    <source>
        <dbReference type="ARBA" id="ARBA00023015"/>
    </source>
</evidence>
<feature type="domain" description="HTH araC/xylS-type" evidence="4">
    <location>
        <begin position="138"/>
        <end position="236"/>
    </location>
</feature>
<organism evidence="5 6">
    <name type="scientific">Providencia stuartii (strain MRSN 2154)</name>
    <dbReference type="NCBI Taxonomy" id="1157951"/>
    <lineage>
        <taxon>Bacteria</taxon>
        <taxon>Pseudomonadati</taxon>
        <taxon>Pseudomonadota</taxon>
        <taxon>Gammaproteobacteria</taxon>
        <taxon>Enterobacterales</taxon>
        <taxon>Morganellaceae</taxon>
        <taxon>Providencia</taxon>
    </lineage>
</organism>
<accession>A0A140ST50</accession>
<dbReference type="InterPro" id="IPR009057">
    <property type="entry name" value="Homeodomain-like_sf"/>
</dbReference>
<evidence type="ECO:0000313" key="6">
    <source>
        <dbReference type="Proteomes" id="UP000005012"/>
    </source>
</evidence>
<dbReference type="Proteomes" id="UP000005012">
    <property type="component" value="Chromosome"/>
</dbReference>
<gene>
    <name evidence="5" type="ordered locus">S70_19560</name>
</gene>
<evidence type="ECO:0000259" key="4">
    <source>
        <dbReference type="PROSITE" id="PS01124"/>
    </source>
</evidence>
<evidence type="ECO:0000256" key="3">
    <source>
        <dbReference type="ARBA" id="ARBA00023163"/>
    </source>
</evidence>
<dbReference type="OrthoDB" id="9809338at2"/>
<dbReference type="PROSITE" id="PS01124">
    <property type="entry name" value="HTH_ARAC_FAMILY_2"/>
    <property type="match status" value="1"/>
</dbReference>
<dbReference type="PANTHER" id="PTHR46796:SF13">
    <property type="entry name" value="HTH-TYPE TRANSCRIPTIONAL ACTIVATOR RHAS"/>
    <property type="match status" value="1"/>
</dbReference>
<dbReference type="GO" id="GO:0003700">
    <property type="term" value="F:DNA-binding transcription factor activity"/>
    <property type="evidence" value="ECO:0007669"/>
    <property type="project" value="InterPro"/>
</dbReference>
<sequence length="251" mass="29690">MLKQYYPPTELNGFISSILIIKKFTTPIKIFPGTGAEIWVSTKALRLSTDHHQQVNKYQLVIPRIDTFTAEPNHGKLMVLRVRHDAVRFLLPKRILTYTDIPTALADIWQDPWYKELSKSSFKGLLDCFNATKVSKQHQLVDDILAILYRNPTKKINDIADEMGYSARFIQKEFLKEYGITPKRYQINCRLEQLLKAMLAEQDTYRWLETGYYDQSHFYRDFKRYFTMTPSAFLKSHYSFFYNTKAKFPLR</sequence>
<evidence type="ECO:0000256" key="2">
    <source>
        <dbReference type="ARBA" id="ARBA00023125"/>
    </source>
</evidence>